<evidence type="ECO:0000313" key="3">
    <source>
        <dbReference type="EMBL" id="KAK3883893.1"/>
    </source>
</evidence>
<dbReference type="GO" id="GO:0007508">
    <property type="term" value="P:larval heart development"/>
    <property type="evidence" value="ECO:0007669"/>
    <property type="project" value="TreeGrafter"/>
</dbReference>
<gene>
    <name evidence="3" type="ORF">Pcinc_011796</name>
</gene>
<accession>A0AAE1G629</accession>
<evidence type="ECO:0000256" key="1">
    <source>
        <dbReference type="SAM" id="MobiDB-lite"/>
    </source>
</evidence>
<dbReference type="PRINTS" id="PR01345">
    <property type="entry name" value="CERVTRCPTASE"/>
</dbReference>
<dbReference type="Gene3D" id="3.60.10.10">
    <property type="entry name" value="Endonuclease/exonuclease/phosphatase"/>
    <property type="match status" value="1"/>
</dbReference>
<organism evidence="3 4">
    <name type="scientific">Petrolisthes cinctipes</name>
    <name type="common">Flat porcelain crab</name>
    <dbReference type="NCBI Taxonomy" id="88211"/>
    <lineage>
        <taxon>Eukaryota</taxon>
        <taxon>Metazoa</taxon>
        <taxon>Ecdysozoa</taxon>
        <taxon>Arthropoda</taxon>
        <taxon>Crustacea</taxon>
        <taxon>Multicrustacea</taxon>
        <taxon>Malacostraca</taxon>
        <taxon>Eumalacostraca</taxon>
        <taxon>Eucarida</taxon>
        <taxon>Decapoda</taxon>
        <taxon>Pleocyemata</taxon>
        <taxon>Anomura</taxon>
        <taxon>Galatheoidea</taxon>
        <taxon>Porcellanidae</taxon>
        <taxon>Petrolisthes</taxon>
    </lineage>
</organism>
<keyword evidence="4" id="KW-1185">Reference proteome</keyword>
<feature type="compositionally biased region" description="Polar residues" evidence="1">
    <location>
        <begin position="29"/>
        <end position="41"/>
    </location>
</feature>
<comment type="caution">
    <text evidence="3">The sequence shown here is derived from an EMBL/GenBank/DDBJ whole genome shotgun (WGS) entry which is preliminary data.</text>
</comment>
<evidence type="ECO:0000259" key="2">
    <source>
        <dbReference type="Pfam" id="PF14529"/>
    </source>
</evidence>
<dbReference type="AlphaFoldDB" id="A0AAE1G629"/>
<feature type="region of interest" description="Disordered" evidence="1">
    <location>
        <begin position="642"/>
        <end position="662"/>
    </location>
</feature>
<dbReference type="GO" id="GO:0061343">
    <property type="term" value="P:cell adhesion involved in heart morphogenesis"/>
    <property type="evidence" value="ECO:0007669"/>
    <property type="project" value="TreeGrafter"/>
</dbReference>
<reference evidence="3" key="1">
    <citation type="submission" date="2023-10" db="EMBL/GenBank/DDBJ databases">
        <title>Genome assemblies of two species of porcelain crab, Petrolisthes cinctipes and Petrolisthes manimaculis (Anomura: Porcellanidae).</title>
        <authorList>
            <person name="Angst P."/>
        </authorList>
    </citation>
    <scope>NUCLEOTIDE SEQUENCE</scope>
    <source>
        <strain evidence="3">PB745_01</strain>
        <tissue evidence="3">Gill</tissue>
    </source>
</reference>
<dbReference type="SUPFAM" id="SSF56219">
    <property type="entry name" value="DNase I-like"/>
    <property type="match status" value="1"/>
</dbReference>
<dbReference type="Pfam" id="PF14529">
    <property type="entry name" value="Exo_endo_phos_2"/>
    <property type="match status" value="1"/>
</dbReference>
<dbReference type="PANTHER" id="PTHR33395:SF22">
    <property type="entry name" value="REVERSE TRANSCRIPTASE DOMAIN-CONTAINING PROTEIN"/>
    <property type="match status" value="1"/>
</dbReference>
<dbReference type="EMBL" id="JAWQEG010000940">
    <property type="protein sequence ID" value="KAK3883893.1"/>
    <property type="molecule type" value="Genomic_DNA"/>
</dbReference>
<dbReference type="InterPro" id="IPR005135">
    <property type="entry name" value="Endo/exonuclease/phosphatase"/>
</dbReference>
<dbReference type="GO" id="GO:0003824">
    <property type="term" value="F:catalytic activity"/>
    <property type="evidence" value="ECO:0007669"/>
    <property type="project" value="InterPro"/>
</dbReference>
<dbReference type="GO" id="GO:0031012">
    <property type="term" value="C:extracellular matrix"/>
    <property type="evidence" value="ECO:0007669"/>
    <property type="project" value="TreeGrafter"/>
</dbReference>
<feature type="compositionally biased region" description="Basic residues" evidence="1">
    <location>
        <begin position="649"/>
        <end position="658"/>
    </location>
</feature>
<evidence type="ECO:0000313" key="4">
    <source>
        <dbReference type="Proteomes" id="UP001286313"/>
    </source>
</evidence>
<feature type="region of interest" description="Disordered" evidence="1">
    <location>
        <begin position="20"/>
        <end position="41"/>
    </location>
</feature>
<dbReference type="Proteomes" id="UP001286313">
    <property type="component" value="Unassembled WGS sequence"/>
</dbReference>
<proteinExistence type="predicted"/>
<name>A0AAE1G629_PETCI</name>
<feature type="domain" description="Endonuclease/exonuclease/phosphatase" evidence="2">
    <location>
        <begin position="164"/>
        <end position="279"/>
    </location>
</feature>
<sequence>MIDILICKYKCEDHFVKTSHGSKRGNKSKAMTTPHLDTNRNYTGNAANTKSDLHSLTIVYTNADVLTSNKLLELKARILEIQPHIIAIIEVKPKSFKERLKEDFNFDNFTTYPCNLEPDGNRGIIIYVHKNLNKSASQVAVSSSFREVTLLEVRLRGGDKLLLGCIYRSPKSSDANNREMYELLHSVSGNLYSHICLMGDFNTPQVDWELHTTNKSENSHESLFLETIQDCFFHQHVDQLTRSRGTDKPSLLDLIFTNEQNMISDIQYQAPIGSSDHSVLVFDYHCYVNIPNNEKTLFNYNAGDYDGMRTSLEGSKWLHNFGVTAETLNTEETWKMIKQKVLDLREEFVPKIIISNKPKWKFEFPISLDLRKLIKDKNKAHRVWVAHRQYDNSETFRLKYVKLRNRCQQQCRKAKRNYEKGIAEEVKSQPKAFWKFANQKLKTKSCVAPLLANPENPHSLCHDEKDKAEILQKQFVSVHTKEPFGPTPEPPSHILDSYHICGEVLEHVDVEKDLGVTIDSALKFEQHILNKIKIANSMMGLIRRVFSYLSPEIFKPLYSALVRSHLEYAQAVWSPRYKRMQDMIEQVQIRATKQVDGLQHLDYPERLKLLNLPTLKYRRHRGDMIETWKHFNTYEEQLLSPSFTPRDRPSRRHRRQLYQHRPEDGVYGVQRNSFYFRTTSIWNQLPAEVIEATTLNSFKNRLDSFWERQRFKFDPAEPLPQSTLSQQL</sequence>
<protein>
    <recommendedName>
        <fullName evidence="2">Endonuclease/exonuclease/phosphatase domain-containing protein</fullName>
    </recommendedName>
</protein>
<dbReference type="InterPro" id="IPR036691">
    <property type="entry name" value="Endo/exonu/phosph_ase_sf"/>
</dbReference>
<dbReference type="PANTHER" id="PTHR33395">
    <property type="entry name" value="TRANSCRIPTASE, PUTATIVE-RELATED-RELATED"/>
    <property type="match status" value="1"/>
</dbReference>